<feature type="compositionally biased region" description="Basic and acidic residues" evidence="1">
    <location>
        <begin position="1"/>
        <end position="10"/>
    </location>
</feature>
<feature type="region of interest" description="Disordered" evidence="1">
    <location>
        <begin position="1"/>
        <end position="63"/>
    </location>
</feature>
<name>A0ABQ9CFV1_9ROSI</name>
<accession>A0ABQ9CFV1</accession>
<feature type="compositionally biased region" description="Pro residues" evidence="1">
    <location>
        <begin position="152"/>
        <end position="161"/>
    </location>
</feature>
<evidence type="ECO:0000256" key="1">
    <source>
        <dbReference type="SAM" id="MobiDB-lite"/>
    </source>
</evidence>
<feature type="compositionally biased region" description="Basic residues" evidence="1">
    <location>
        <begin position="118"/>
        <end position="128"/>
    </location>
</feature>
<feature type="compositionally biased region" description="Low complexity" evidence="1">
    <location>
        <begin position="137"/>
        <end position="151"/>
    </location>
</feature>
<dbReference type="EMBL" id="JAPFFI010000003">
    <property type="protein sequence ID" value="KAJ6398599.1"/>
    <property type="molecule type" value="Genomic_DNA"/>
</dbReference>
<proteinExistence type="predicted"/>
<sequence length="161" mass="17057">MSGEESKADDSSSCDSDSSSHYRSSSLNCAEHKARQPSPTPSVHAATEEHASSPAADDTPDIPVVVVDDKINKGSMQVPRPQPLVGNDTIRDDVDDLMNDPMLVEASAVTDEWEMVKKKNQSNRHTKQHLAAGTDLGSSIAGAGGANIVSADPPPRLVSRQ</sequence>
<evidence type="ECO:0000313" key="3">
    <source>
        <dbReference type="Proteomes" id="UP001141253"/>
    </source>
</evidence>
<evidence type="ECO:0000313" key="2">
    <source>
        <dbReference type="EMBL" id="KAJ6398599.1"/>
    </source>
</evidence>
<reference evidence="2" key="2">
    <citation type="journal article" date="2023" name="Int. J. Mol. Sci.">
        <title>De Novo Assembly and Annotation of 11 Diverse Shrub Willow (Salix) Genomes Reveals Novel Gene Organization in Sex-Linked Regions.</title>
        <authorList>
            <person name="Hyden B."/>
            <person name="Feng K."/>
            <person name="Yates T.B."/>
            <person name="Jawdy S."/>
            <person name="Cereghino C."/>
            <person name="Smart L.B."/>
            <person name="Muchero W."/>
        </authorList>
    </citation>
    <scope>NUCLEOTIDE SEQUENCE</scope>
    <source>
        <tissue evidence="2">Shoot tip</tissue>
    </source>
</reference>
<gene>
    <name evidence="2" type="ORF">OIU77_019394</name>
</gene>
<feature type="region of interest" description="Disordered" evidence="1">
    <location>
        <begin position="118"/>
        <end position="161"/>
    </location>
</feature>
<protein>
    <submittedName>
        <fullName evidence="2">Uncharacterized protein</fullName>
    </submittedName>
</protein>
<comment type="caution">
    <text evidence="2">The sequence shown here is derived from an EMBL/GenBank/DDBJ whole genome shotgun (WGS) entry which is preliminary data.</text>
</comment>
<reference evidence="2" key="1">
    <citation type="submission" date="2022-10" db="EMBL/GenBank/DDBJ databases">
        <authorList>
            <person name="Hyden B.L."/>
            <person name="Feng K."/>
            <person name="Yates T."/>
            <person name="Jawdy S."/>
            <person name="Smart L.B."/>
            <person name="Muchero W."/>
        </authorList>
    </citation>
    <scope>NUCLEOTIDE SEQUENCE</scope>
    <source>
        <tissue evidence="2">Shoot tip</tissue>
    </source>
</reference>
<dbReference type="Proteomes" id="UP001141253">
    <property type="component" value="Chromosome 5"/>
</dbReference>
<feature type="compositionally biased region" description="Low complexity" evidence="1">
    <location>
        <begin position="11"/>
        <end position="26"/>
    </location>
</feature>
<organism evidence="2 3">
    <name type="scientific">Salix suchowensis</name>
    <dbReference type="NCBI Taxonomy" id="1278906"/>
    <lineage>
        <taxon>Eukaryota</taxon>
        <taxon>Viridiplantae</taxon>
        <taxon>Streptophyta</taxon>
        <taxon>Embryophyta</taxon>
        <taxon>Tracheophyta</taxon>
        <taxon>Spermatophyta</taxon>
        <taxon>Magnoliopsida</taxon>
        <taxon>eudicotyledons</taxon>
        <taxon>Gunneridae</taxon>
        <taxon>Pentapetalae</taxon>
        <taxon>rosids</taxon>
        <taxon>fabids</taxon>
        <taxon>Malpighiales</taxon>
        <taxon>Salicaceae</taxon>
        <taxon>Saliceae</taxon>
        <taxon>Salix</taxon>
    </lineage>
</organism>
<keyword evidence="3" id="KW-1185">Reference proteome</keyword>